<organism evidence="2">
    <name type="scientific">Phallusia mammillata</name>
    <dbReference type="NCBI Taxonomy" id="59560"/>
    <lineage>
        <taxon>Eukaryota</taxon>
        <taxon>Metazoa</taxon>
        <taxon>Chordata</taxon>
        <taxon>Tunicata</taxon>
        <taxon>Ascidiacea</taxon>
        <taxon>Phlebobranchia</taxon>
        <taxon>Ascidiidae</taxon>
        <taxon>Phallusia</taxon>
    </lineage>
</organism>
<feature type="compositionally biased region" description="Basic residues" evidence="1">
    <location>
        <begin position="747"/>
        <end position="758"/>
    </location>
</feature>
<feature type="compositionally biased region" description="Low complexity" evidence="1">
    <location>
        <begin position="571"/>
        <end position="587"/>
    </location>
</feature>
<sequence length="758" mass="79948">MKPSTERKRLFDETECDQDHQENNPSTRNAIYSSFSSSKRLKLQQSLYRKTFLSSSYQLHDEVSKQDSDISQKTVPSKSTERPKNKATKMNVSKQKRREEVFRFKHGGSAKLKRKSTFCSTEQKPKLTPTQVMKYDDIQADRQEKSIFDEILEQDEKDNQEIATKQPPVSVTNVPPTASSSLLTATQTASKLLTRTKSVDLSSKSGFPKFDLNKSTVVENKITTAQPTSHTIAQVQFSTKPTLQASEVGTFNKPLNQTGQLGSSLVSSSIATTTVASVTATALNSSVSTLSSITTKPQNSLFPSVTATGTAPSFTGFATKTTSGSEVSISTSKPPGVNFGLSTVGSSKPASTFQFGTNSSEKQNLSTGVITTLPVDVAKQGSSIKLGNVGKAPAFGSTSANKQTTNATTNAGDHVDSSKQVVTFSFGNKSEETTEFKNNLNQPTQPSALKPVFNFGTTKSEVIQQMSVAPFSQNLITSSQSQVTQSGPTFSFNTGQSSSSSSNQFGFGTSNTKQNSLPASNPASFSFGGAGSNSQQSSSASGLMFNFGATQPKQPQSASTSFKFGATNQPGSSSSSTFSFGGSSATQPNPPSQNNPTPFGFGGTLQQTGSGSAFNFAPSAQNQPAKSFGFGNSQPNPPIPAPASLNFGSQNQSTPQQKTSAFQFGAGNKSTQGGFNFGGQSQTSASPAPTGNLRLLQSGNPPASSTPFKFPNPSTGSGPNTSFSTPQQNNIPGGFNLGPSAASPATKRIRAKPVRRRK</sequence>
<feature type="compositionally biased region" description="Basic and acidic residues" evidence="1">
    <location>
        <begin position="59"/>
        <end position="70"/>
    </location>
</feature>
<name>A0A6F9DM54_9ASCI</name>
<feature type="region of interest" description="Disordered" evidence="1">
    <location>
        <begin position="1"/>
        <end position="30"/>
    </location>
</feature>
<feature type="region of interest" description="Disordered" evidence="1">
    <location>
        <begin position="159"/>
        <end position="178"/>
    </location>
</feature>
<gene>
    <name evidence="2" type="primary">Nup152</name>
</gene>
<dbReference type="EMBL" id="LR788642">
    <property type="protein sequence ID" value="CAB3264504.1"/>
    <property type="molecule type" value="mRNA"/>
</dbReference>
<dbReference type="AlphaFoldDB" id="A0A6F9DM54"/>
<feature type="compositionally biased region" description="Polar residues" evidence="1">
    <location>
        <begin position="548"/>
        <end position="570"/>
    </location>
</feature>
<feature type="region of interest" description="Disordered" evidence="1">
    <location>
        <begin position="483"/>
        <end position="758"/>
    </location>
</feature>
<accession>A0A6F9DM54</accession>
<evidence type="ECO:0000256" key="1">
    <source>
        <dbReference type="SAM" id="MobiDB-lite"/>
    </source>
</evidence>
<feature type="compositionally biased region" description="Polar residues" evidence="1">
    <location>
        <begin position="161"/>
        <end position="176"/>
    </location>
</feature>
<proteinExistence type="evidence at transcript level"/>
<feature type="compositionally biased region" description="Basic and acidic residues" evidence="1">
    <location>
        <begin position="1"/>
        <end position="22"/>
    </location>
</feature>
<protein>
    <submittedName>
        <fullName evidence="2">Nucleoporin NUP152-like</fullName>
    </submittedName>
</protein>
<feature type="region of interest" description="Disordered" evidence="1">
    <location>
        <begin position="59"/>
        <end position="108"/>
    </location>
</feature>
<feature type="compositionally biased region" description="Low complexity" evidence="1">
    <location>
        <begin position="489"/>
        <end position="511"/>
    </location>
</feature>
<feature type="compositionally biased region" description="Low complexity" evidence="1">
    <location>
        <begin position="519"/>
        <end position="542"/>
    </location>
</feature>
<reference evidence="2" key="1">
    <citation type="submission" date="2020-04" db="EMBL/GenBank/DDBJ databases">
        <authorList>
            <person name="Neveu A P."/>
        </authorList>
    </citation>
    <scope>NUCLEOTIDE SEQUENCE</scope>
    <source>
        <tissue evidence="2">Whole embryo</tissue>
    </source>
</reference>
<feature type="compositionally biased region" description="Polar residues" evidence="1">
    <location>
        <begin position="604"/>
        <end position="634"/>
    </location>
</feature>
<evidence type="ECO:0000313" key="2">
    <source>
        <dbReference type="EMBL" id="CAB3264504.1"/>
    </source>
</evidence>
<feature type="compositionally biased region" description="Polar residues" evidence="1">
    <location>
        <begin position="646"/>
        <end position="731"/>
    </location>
</feature>